<feature type="repeat" description="WD" evidence="3">
    <location>
        <begin position="910"/>
        <end position="947"/>
    </location>
</feature>
<dbReference type="InterPro" id="IPR001680">
    <property type="entry name" value="WD40_rpt"/>
</dbReference>
<gene>
    <name evidence="5" type="ORF">J8273_6346</name>
</gene>
<dbReference type="Pfam" id="PF00400">
    <property type="entry name" value="WD40"/>
    <property type="match status" value="5"/>
</dbReference>
<dbReference type="SMART" id="SM00320">
    <property type="entry name" value="WD40"/>
    <property type="match status" value="7"/>
</dbReference>
<dbReference type="InterPro" id="IPR050588">
    <property type="entry name" value="WNK_Ser-Thr_kinase"/>
</dbReference>
<dbReference type="SUPFAM" id="SSF56112">
    <property type="entry name" value="Protein kinase-like (PK-like)"/>
    <property type="match status" value="1"/>
</dbReference>
<dbReference type="InterPro" id="IPR019775">
    <property type="entry name" value="WD40_repeat_CS"/>
</dbReference>
<keyword evidence="2" id="KW-0677">Repeat</keyword>
<feature type="repeat" description="WD" evidence="3">
    <location>
        <begin position="857"/>
        <end position="889"/>
    </location>
</feature>
<dbReference type="OrthoDB" id="2150324at2759"/>
<dbReference type="AlphaFoldDB" id="A0A8J6BVN1"/>
<dbReference type="PROSITE" id="PS00108">
    <property type="entry name" value="PROTEIN_KINASE_ST"/>
    <property type="match status" value="1"/>
</dbReference>
<feature type="repeat" description="WD" evidence="3">
    <location>
        <begin position="774"/>
        <end position="815"/>
    </location>
</feature>
<name>A0A8J6BVN1_9EUKA</name>
<sequence length="984" mass="109799">MVVELVGAILSILGIPLLLTCLSGCLPSGLDRIFDYFGWMPPKDRKDPIQYEETLRDKRFSAIYRSHIAVLFPARVKLIEDIADSQLGTYRKSHRNIDRVWRSSEALIGLANNWPKDWQTVDATMIDELDESINKFAKSLNDSRHVKDAARADSHRLELYHRPLPVIAPIDDPGERYQLFDFDLCRLYSIADERSAGNDLEVFRATLPLCSIPRPNYTGFAMFFSGKYFYKNAREPAKVFVKLVVRPANLSEKELVDQLKSRQVSTPANHPPLLHYAVGATKVLLVFEWADGLDKVDGFYDDLPWTTDNGTIPAGGLSVPLVEIVANGVSPPVSSKRGGSSNPTRFDRSDDMLGSGSFKVVYKARDHEDCVDLAWCEVRVKDPSNERETERIHREMKILSELSHQNIISYVDSWMDGDRIILITELMSGTLRQHIKQMRKNGWTMSVSDVAKYSRQILSGLSYIHGRTTPIIHRDLKCDNIFIDSSSGKVKIGDFGVSRILEGTHAETLTGTRKFMAPEIYDKAYDEGVDVYSLGMCVLEMVTGEYPYRECENDIEVYKKVSQGILPESLATVTDHTVRHFIQRCLLPRDTRPSVKDLATHPLMLGDRLEVQADGTFIVTLNLTISGESQELVFQCDETEARLEDVARIRLAEFQLNTQDINAEGLADRIRAVLQLRSLPVVDPDWVEPILRFECSSDFWVRAVAFLSDGTMLAAAETVKLFDEGGKEKVFLPRNVSVSCIAVFQDKIIATSDNRGDISLWNVAVPLLMPISSFETCTAGVTSLTFSQDGKMLVSGSLDNKVRVWDVDSGKFRTLAGHTNNVNSVAISPDGKFIVSGSKDCTINVWDAESCSRVQTLKGHTGWVASVVFSPDSTLLASGSGDNTIRLWKKTVNNEGAETWECDGDLTGHDSVYCVAFSPTDGRVLASGSLDKTIKLWNTESRECYHTIKCDNMVFSLAFSPDGSTLLCGCVKTTILHRVPQLSS</sequence>
<keyword evidence="6" id="KW-1185">Reference proteome</keyword>
<accession>A0A8J6BVN1</accession>
<dbReference type="InterPro" id="IPR015943">
    <property type="entry name" value="WD40/YVTN_repeat-like_dom_sf"/>
</dbReference>
<comment type="caution">
    <text evidence="5">The sequence shown here is derived from an EMBL/GenBank/DDBJ whole genome shotgun (WGS) entry which is preliminary data.</text>
</comment>
<protein>
    <submittedName>
        <fullName evidence="5">Serine/threonine-protein kinase WNK4</fullName>
    </submittedName>
</protein>
<reference evidence="5" key="1">
    <citation type="submission" date="2021-05" db="EMBL/GenBank/DDBJ databases">
        <title>A free-living protist that lacks canonical eukaryotic 1 DNA replication and segregation systems.</title>
        <authorList>
            <person name="Salas-Leiva D.E."/>
            <person name="Tromer E.C."/>
            <person name="Curtis B.A."/>
            <person name="Jerlstrom-Hultqvist J."/>
            <person name="Kolisko M."/>
            <person name="Yi Z."/>
            <person name="Salas-Leiva J.S."/>
            <person name="Gallot-Lavallee L."/>
            <person name="Kops G.J.P.L."/>
            <person name="Archibald J.M."/>
            <person name="Simpson A.G.B."/>
            <person name="Roger A.J."/>
        </authorList>
    </citation>
    <scope>NUCLEOTIDE SEQUENCE</scope>
    <source>
        <strain evidence="5">BICM</strain>
    </source>
</reference>
<dbReference type="GO" id="GO:0005524">
    <property type="term" value="F:ATP binding"/>
    <property type="evidence" value="ECO:0007669"/>
    <property type="project" value="InterPro"/>
</dbReference>
<dbReference type="PROSITE" id="PS50082">
    <property type="entry name" value="WD_REPEATS_2"/>
    <property type="match status" value="4"/>
</dbReference>
<evidence type="ECO:0000256" key="2">
    <source>
        <dbReference type="ARBA" id="ARBA00022737"/>
    </source>
</evidence>
<dbReference type="Proteomes" id="UP000717585">
    <property type="component" value="Unassembled WGS sequence"/>
</dbReference>
<dbReference type="InterPro" id="IPR011009">
    <property type="entry name" value="Kinase-like_dom_sf"/>
</dbReference>
<proteinExistence type="predicted"/>
<feature type="repeat" description="WD" evidence="3">
    <location>
        <begin position="815"/>
        <end position="856"/>
    </location>
</feature>
<dbReference type="Gene3D" id="1.10.510.10">
    <property type="entry name" value="Transferase(Phosphotransferase) domain 1"/>
    <property type="match status" value="1"/>
</dbReference>
<dbReference type="PANTHER" id="PTHR13902">
    <property type="entry name" value="SERINE/THREONINE-PROTEIN KINASE WNK WITH NO LYSINE -RELATED"/>
    <property type="match status" value="1"/>
</dbReference>
<dbReference type="CDD" id="cd00200">
    <property type="entry name" value="WD40"/>
    <property type="match status" value="1"/>
</dbReference>
<evidence type="ECO:0000256" key="3">
    <source>
        <dbReference type="PROSITE-ProRule" id="PRU00221"/>
    </source>
</evidence>
<evidence type="ECO:0000313" key="5">
    <source>
        <dbReference type="EMBL" id="KAG9391581.1"/>
    </source>
</evidence>
<keyword evidence="5" id="KW-0418">Kinase</keyword>
<dbReference type="PROSITE" id="PS50011">
    <property type="entry name" value="PROTEIN_KINASE_DOM"/>
    <property type="match status" value="1"/>
</dbReference>
<feature type="domain" description="Protein kinase" evidence="4">
    <location>
        <begin position="347"/>
        <end position="604"/>
    </location>
</feature>
<dbReference type="InterPro" id="IPR036322">
    <property type="entry name" value="WD40_repeat_dom_sf"/>
</dbReference>
<dbReference type="Gene3D" id="2.130.10.10">
    <property type="entry name" value="YVTN repeat-like/Quinoprotein amine dehydrogenase"/>
    <property type="match status" value="3"/>
</dbReference>
<evidence type="ECO:0000313" key="6">
    <source>
        <dbReference type="Proteomes" id="UP000717585"/>
    </source>
</evidence>
<dbReference type="SMART" id="SM00220">
    <property type="entry name" value="S_TKc"/>
    <property type="match status" value="1"/>
</dbReference>
<dbReference type="PROSITE" id="PS50294">
    <property type="entry name" value="WD_REPEATS_REGION"/>
    <property type="match status" value="4"/>
</dbReference>
<organism evidence="5 6">
    <name type="scientific">Carpediemonas membranifera</name>
    <dbReference type="NCBI Taxonomy" id="201153"/>
    <lineage>
        <taxon>Eukaryota</taxon>
        <taxon>Metamonada</taxon>
        <taxon>Carpediemonas-like organisms</taxon>
        <taxon>Carpediemonas</taxon>
    </lineage>
</organism>
<dbReference type="PROSITE" id="PS00678">
    <property type="entry name" value="WD_REPEATS_1"/>
    <property type="match status" value="3"/>
</dbReference>
<evidence type="ECO:0000259" key="4">
    <source>
        <dbReference type="PROSITE" id="PS50011"/>
    </source>
</evidence>
<dbReference type="InterPro" id="IPR000719">
    <property type="entry name" value="Prot_kinase_dom"/>
</dbReference>
<dbReference type="PRINTS" id="PR00320">
    <property type="entry name" value="GPROTEINBRPT"/>
</dbReference>
<dbReference type="InterPro" id="IPR008271">
    <property type="entry name" value="Ser/Thr_kinase_AS"/>
</dbReference>
<evidence type="ECO:0000256" key="1">
    <source>
        <dbReference type="ARBA" id="ARBA00022574"/>
    </source>
</evidence>
<keyword evidence="1 3" id="KW-0853">WD repeat</keyword>
<dbReference type="SUPFAM" id="SSF50978">
    <property type="entry name" value="WD40 repeat-like"/>
    <property type="match status" value="1"/>
</dbReference>
<dbReference type="Pfam" id="PF00069">
    <property type="entry name" value="Pkinase"/>
    <property type="match status" value="1"/>
</dbReference>
<dbReference type="GO" id="GO:0004672">
    <property type="term" value="F:protein kinase activity"/>
    <property type="evidence" value="ECO:0007669"/>
    <property type="project" value="InterPro"/>
</dbReference>
<dbReference type="EMBL" id="JAHDYR010000053">
    <property type="protein sequence ID" value="KAG9391581.1"/>
    <property type="molecule type" value="Genomic_DNA"/>
</dbReference>
<keyword evidence="5" id="KW-0808">Transferase</keyword>
<dbReference type="Gene3D" id="3.30.200.20">
    <property type="entry name" value="Phosphorylase Kinase, domain 1"/>
    <property type="match status" value="1"/>
</dbReference>
<dbReference type="InterPro" id="IPR020472">
    <property type="entry name" value="WD40_PAC1"/>
</dbReference>